<evidence type="ECO:0000313" key="5">
    <source>
        <dbReference type="Proteomes" id="UP000678228"/>
    </source>
</evidence>
<dbReference type="InterPro" id="IPR002068">
    <property type="entry name" value="A-crystallin/Hsp20_dom"/>
</dbReference>
<dbReference type="Gene3D" id="2.60.40.790">
    <property type="match status" value="1"/>
</dbReference>
<evidence type="ECO:0000256" key="1">
    <source>
        <dbReference type="PROSITE-ProRule" id="PRU00285"/>
    </source>
</evidence>
<proteinExistence type="inferred from homology"/>
<evidence type="ECO:0000259" key="3">
    <source>
        <dbReference type="PROSITE" id="PS01031"/>
    </source>
</evidence>
<sequence length="146" mass="17266">MSDDQQQPWSKKLPKGYQDILKSIDEFFQNTYTHLNEHPMFLAPIPVRVKEEKDIWKAEIELPGVKKSQIKLDIYRQTIRIQVIEDEQTIYTDEKNNITERHGHSQVRQRVINVPFLINEKEVKAVYSNGLLVITIPNRRKKIAIE</sequence>
<protein>
    <submittedName>
        <fullName evidence="4">Hsp20/alpha crystallin family protein</fullName>
    </submittedName>
</protein>
<dbReference type="Proteomes" id="UP000678228">
    <property type="component" value="Unassembled WGS sequence"/>
</dbReference>
<keyword evidence="5" id="KW-1185">Reference proteome</keyword>
<name>A0A940X0L0_9BACI</name>
<comment type="similarity">
    <text evidence="1 2">Belongs to the small heat shock protein (HSP20) family.</text>
</comment>
<dbReference type="InterPro" id="IPR008978">
    <property type="entry name" value="HSP20-like_chaperone"/>
</dbReference>
<feature type="domain" description="SHSP" evidence="3">
    <location>
        <begin position="36"/>
        <end position="146"/>
    </location>
</feature>
<gene>
    <name evidence="4" type="ORF">J7W16_17525</name>
</gene>
<evidence type="ECO:0000256" key="2">
    <source>
        <dbReference type="RuleBase" id="RU003616"/>
    </source>
</evidence>
<dbReference type="CDD" id="cd06464">
    <property type="entry name" value="ACD_sHsps-like"/>
    <property type="match status" value="1"/>
</dbReference>
<accession>A0A940X0L0</accession>
<organism evidence="4 5">
    <name type="scientific">Halalkalibacter suaedae</name>
    <dbReference type="NCBI Taxonomy" id="2822140"/>
    <lineage>
        <taxon>Bacteria</taxon>
        <taxon>Bacillati</taxon>
        <taxon>Bacillota</taxon>
        <taxon>Bacilli</taxon>
        <taxon>Bacillales</taxon>
        <taxon>Bacillaceae</taxon>
        <taxon>Halalkalibacter</taxon>
    </lineage>
</organism>
<dbReference type="PROSITE" id="PS01031">
    <property type="entry name" value="SHSP"/>
    <property type="match status" value="1"/>
</dbReference>
<dbReference type="SUPFAM" id="SSF49764">
    <property type="entry name" value="HSP20-like chaperones"/>
    <property type="match status" value="1"/>
</dbReference>
<dbReference type="EMBL" id="JAGKSQ010000008">
    <property type="protein sequence ID" value="MBP3952926.1"/>
    <property type="molecule type" value="Genomic_DNA"/>
</dbReference>
<reference evidence="4" key="1">
    <citation type="submission" date="2021-03" db="EMBL/GenBank/DDBJ databases">
        <title>Bacillus suaedae sp. nov., isolated from Suaeda aralocaspica.</title>
        <authorList>
            <person name="Lei R.F.R."/>
        </authorList>
    </citation>
    <scope>NUCLEOTIDE SEQUENCE</scope>
    <source>
        <strain evidence="4">YZJH907-2</strain>
    </source>
</reference>
<dbReference type="AlphaFoldDB" id="A0A940X0L0"/>
<dbReference type="RefSeq" id="WP_210598776.1">
    <property type="nucleotide sequence ID" value="NZ_JAGKSQ010000008.1"/>
</dbReference>
<comment type="caution">
    <text evidence="4">The sequence shown here is derived from an EMBL/GenBank/DDBJ whole genome shotgun (WGS) entry which is preliminary data.</text>
</comment>
<dbReference type="Pfam" id="PF00011">
    <property type="entry name" value="HSP20"/>
    <property type="match status" value="1"/>
</dbReference>
<evidence type="ECO:0000313" key="4">
    <source>
        <dbReference type="EMBL" id="MBP3952926.1"/>
    </source>
</evidence>